<sequence length="300" mass="33504">MNLRSLKYFCETVESGSISGAAEHLFVASTAISMQISRLENHLGGQLFDRSYRPMKLTTLGHFYYPRAKKLLCEIIELENETKGLATGKKGWLGIGFVRSTLFNILPNSIRGFKKECPDVQLNLVEALSDYQVSQLRESLIHVGISRFLGPYEEYKDLHYDVLFNEPFVAVLPSDHILAKRKSISVEELNDIPFISYPKDPYSNFSNDLLSIIETAGAVPSVNHEAIEIHTALALVSAGLGITIVGQCVSFRNTNDVVFVPINDLKVTSSIVVIKKHESENEFVEIFLKSLRSYLNSVGS</sequence>
<dbReference type="AlphaFoldDB" id="A0A4R1F344"/>
<dbReference type="InterPro" id="IPR005119">
    <property type="entry name" value="LysR_subst-bd"/>
</dbReference>
<dbReference type="SUPFAM" id="SSF46785">
    <property type="entry name" value="Winged helix' DNA-binding domain"/>
    <property type="match status" value="1"/>
</dbReference>
<evidence type="ECO:0000256" key="2">
    <source>
        <dbReference type="ARBA" id="ARBA00023015"/>
    </source>
</evidence>
<dbReference type="Gene3D" id="3.40.190.10">
    <property type="entry name" value="Periplasmic binding protein-like II"/>
    <property type="match status" value="2"/>
</dbReference>
<keyword evidence="3 6" id="KW-0238">DNA-binding</keyword>
<comment type="caution">
    <text evidence="6">The sequence shown here is derived from an EMBL/GenBank/DDBJ whole genome shotgun (WGS) entry which is preliminary data.</text>
</comment>
<dbReference type="Proteomes" id="UP000294887">
    <property type="component" value="Unassembled WGS sequence"/>
</dbReference>
<organism evidence="6 7">
    <name type="scientific">Cocleimonas flava</name>
    <dbReference type="NCBI Taxonomy" id="634765"/>
    <lineage>
        <taxon>Bacteria</taxon>
        <taxon>Pseudomonadati</taxon>
        <taxon>Pseudomonadota</taxon>
        <taxon>Gammaproteobacteria</taxon>
        <taxon>Thiotrichales</taxon>
        <taxon>Thiotrichaceae</taxon>
        <taxon>Cocleimonas</taxon>
    </lineage>
</organism>
<proteinExistence type="inferred from homology"/>
<dbReference type="FunFam" id="1.10.10.10:FF:000001">
    <property type="entry name" value="LysR family transcriptional regulator"/>
    <property type="match status" value="1"/>
</dbReference>
<keyword evidence="4" id="KW-0804">Transcription</keyword>
<dbReference type="Gene3D" id="1.10.10.10">
    <property type="entry name" value="Winged helix-like DNA-binding domain superfamily/Winged helix DNA-binding domain"/>
    <property type="match status" value="1"/>
</dbReference>
<reference evidence="6 7" key="1">
    <citation type="submission" date="2019-03" db="EMBL/GenBank/DDBJ databases">
        <title>Genomic Encyclopedia of Type Strains, Phase IV (KMG-IV): sequencing the most valuable type-strain genomes for metagenomic binning, comparative biology and taxonomic classification.</title>
        <authorList>
            <person name="Goeker M."/>
        </authorList>
    </citation>
    <scope>NUCLEOTIDE SEQUENCE [LARGE SCALE GENOMIC DNA]</scope>
    <source>
        <strain evidence="6 7">DSM 24830</strain>
    </source>
</reference>
<dbReference type="OrthoDB" id="9803735at2"/>
<gene>
    <name evidence="6" type="ORF">EV695_2772</name>
</gene>
<keyword evidence="7" id="KW-1185">Reference proteome</keyword>
<evidence type="ECO:0000259" key="5">
    <source>
        <dbReference type="PROSITE" id="PS50931"/>
    </source>
</evidence>
<dbReference type="InterPro" id="IPR000847">
    <property type="entry name" value="LysR_HTH_N"/>
</dbReference>
<protein>
    <submittedName>
        <fullName evidence="6">DNA-binding transcriptional LysR family regulator</fullName>
    </submittedName>
</protein>
<dbReference type="Pfam" id="PF00126">
    <property type="entry name" value="HTH_1"/>
    <property type="match status" value="1"/>
</dbReference>
<dbReference type="GO" id="GO:0003677">
    <property type="term" value="F:DNA binding"/>
    <property type="evidence" value="ECO:0007669"/>
    <property type="project" value="UniProtKB-KW"/>
</dbReference>
<feature type="domain" description="HTH lysR-type" evidence="5">
    <location>
        <begin position="1"/>
        <end position="58"/>
    </location>
</feature>
<dbReference type="InterPro" id="IPR036388">
    <property type="entry name" value="WH-like_DNA-bd_sf"/>
</dbReference>
<dbReference type="GO" id="GO:0003700">
    <property type="term" value="F:DNA-binding transcription factor activity"/>
    <property type="evidence" value="ECO:0007669"/>
    <property type="project" value="InterPro"/>
</dbReference>
<keyword evidence="2" id="KW-0805">Transcription regulation</keyword>
<dbReference type="EMBL" id="SMFQ01000004">
    <property type="protein sequence ID" value="TCJ84811.1"/>
    <property type="molecule type" value="Genomic_DNA"/>
</dbReference>
<dbReference type="Pfam" id="PF03466">
    <property type="entry name" value="LysR_substrate"/>
    <property type="match status" value="1"/>
</dbReference>
<comment type="similarity">
    <text evidence="1">Belongs to the LysR transcriptional regulatory family.</text>
</comment>
<dbReference type="RefSeq" id="WP_131906546.1">
    <property type="nucleotide sequence ID" value="NZ_BAAAFU010000006.1"/>
</dbReference>
<evidence type="ECO:0000313" key="7">
    <source>
        <dbReference type="Proteomes" id="UP000294887"/>
    </source>
</evidence>
<dbReference type="PANTHER" id="PTHR30346:SF17">
    <property type="entry name" value="LYSR FAMILY TRANSCRIPTIONAL REGULATOR"/>
    <property type="match status" value="1"/>
</dbReference>
<accession>A0A4R1F344</accession>
<name>A0A4R1F344_9GAMM</name>
<dbReference type="InterPro" id="IPR036390">
    <property type="entry name" value="WH_DNA-bd_sf"/>
</dbReference>
<dbReference type="GO" id="GO:0032993">
    <property type="term" value="C:protein-DNA complex"/>
    <property type="evidence" value="ECO:0007669"/>
    <property type="project" value="TreeGrafter"/>
</dbReference>
<dbReference type="PRINTS" id="PR00039">
    <property type="entry name" value="HTHLYSR"/>
</dbReference>
<dbReference type="PANTHER" id="PTHR30346">
    <property type="entry name" value="TRANSCRIPTIONAL DUAL REGULATOR HCAR-RELATED"/>
    <property type="match status" value="1"/>
</dbReference>
<dbReference type="SUPFAM" id="SSF53850">
    <property type="entry name" value="Periplasmic binding protein-like II"/>
    <property type="match status" value="1"/>
</dbReference>
<evidence type="ECO:0000256" key="3">
    <source>
        <dbReference type="ARBA" id="ARBA00023125"/>
    </source>
</evidence>
<dbReference type="PROSITE" id="PS50931">
    <property type="entry name" value="HTH_LYSR"/>
    <property type="match status" value="1"/>
</dbReference>
<evidence type="ECO:0000256" key="1">
    <source>
        <dbReference type="ARBA" id="ARBA00009437"/>
    </source>
</evidence>
<evidence type="ECO:0000256" key="4">
    <source>
        <dbReference type="ARBA" id="ARBA00023163"/>
    </source>
</evidence>
<evidence type="ECO:0000313" key="6">
    <source>
        <dbReference type="EMBL" id="TCJ84811.1"/>
    </source>
</evidence>
<dbReference type="CDD" id="cd08414">
    <property type="entry name" value="PBP2_LTTR_aromatics_like"/>
    <property type="match status" value="1"/>
</dbReference>